<gene>
    <name evidence="2" type="ORF">TCM_032672</name>
</gene>
<dbReference type="AlphaFoldDB" id="A0A061FHG9"/>
<evidence type="ECO:0008006" key="4">
    <source>
        <dbReference type="Google" id="ProtNLM"/>
    </source>
</evidence>
<name>A0A061FHG9_THECC</name>
<dbReference type="Gramene" id="EOY13914">
    <property type="protein sequence ID" value="EOY13914"/>
    <property type="gene ID" value="TCM_032672"/>
</dbReference>
<evidence type="ECO:0000313" key="2">
    <source>
        <dbReference type="EMBL" id="EOY13914.1"/>
    </source>
</evidence>
<accession>A0A061FHG9</accession>
<feature type="coiled-coil region" evidence="1">
    <location>
        <begin position="135"/>
        <end position="235"/>
    </location>
</feature>
<protein>
    <recommendedName>
        <fullName evidence="4">BZIP domain-containing protein</fullName>
    </recommendedName>
</protein>
<keyword evidence="1" id="KW-0175">Coiled coil</keyword>
<keyword evidence="3" id="KW-1185">Reference proteome</keyword>
<dbReference type="HOGENOM" id="CLU_1013415_0_0_1"/>
<reference evidence="2 3" key="1">
    <citation type="journal article" date="2013" name="Genome Biol.">
        <title>The genome sequence of the most widely cultivated cacao type and its use to identify candidate genes regulating pod color.</title>
        <authorList>
            <person name="Motamayor J.C."/>
            <person name="Mockaitis K."/>
            <person name="Schmutz J."/>
            <person name="Haiminen N."/>
            <person name="Iii D.L."/>
            <person name="Cornejo O."/>
            <person name="Findley S.D."/>
            <person name="Zheng P."/>
            <person name="Utro F."/>
            <person name="Royaert S."/>
            <person name="Saski C."/>
            <person name="Jenkins J."/>
            <person name="Podicheti R."/>
            <person name="Zhao M."/>
            <person name="Scheffler B.E."/>
            <person name="Stack J.C."/>
            <person name="Feltus F.A."/>
            <person name="Mustiga G.M."/>
            <person name="Amores F."/>
            <person name="Phillips W."/>
            <person name="Marelli J.P."/>
            <person name="May G.D."/>
            <person name="Shapiro H."/>
            <person name="Ma J."/>
            <person name="Bustamante C.D."/>
            <person name="Schnell R.J."/>
            <person name="Main D."/>
            <person name="Gilbert D."/>
            <person name="Parida L."/>
            <person name="Kuhn D.N."/>
        </authorList>
    </citation>
    <scope>NUCLEOTIDE SEQUENCE [LARGE SCALE GENOMIC DNA]</scope>
    <source>
        <strain evidence="3">cv. Matina 1-6</strain>
    </source>
</reference>
<dbReference type="EMBL" id="CM001885">
    <property type="protein sequence ID" value="EOY13914.1"/>
    <property type="molecule type" value="Genomic_DNA"/>
</dbReference>
<dbReference type="eggNOG" id="ENOG502T1VA">
    <property type="taxonomic scope" value="Eukaryota"/>
</dbReference>
<dbReference type="InParanoid" id="A0A061FHG9"/>
<sequence length="275" mass="31272">MVGTGFEEIDPKAFFSSSSSMEDFGEPSSDGTNSYQDLEASLKMEIPSPELLNSIDSLLSFDPSMLNQTTGTQFTGQQYDQHATSSMMAYINEANMHLGQQGSDISLSRRSKINDAEVLTDDKVARKRQRDRDYRERCKKQRMEMKDNLEALGEENEHLEKENESLKGENALMNQTLESQAEEIKQLRNDLNNTKFEHEKQNILVQILSSELLANPDLQHENQNLKDENVRLRNEVDIKDCSSQLIKENGSLRIENMVLRVQNGALCEKIANDSC</sequence>
<evidence type="ECO:0000313" key="3">
    <source>
        <dbReference type="Proteomes" id="UP000026915"/>
    </source>
</evidence>
<evidence type="ECO:0000256" key="1">
    <source>
        <dbReference type="SAM" id="Coils"/>
    </source>
</evidence>
<dbReference type="Proteomes" id="UP000026915">
    <property type="component" value="Chromosome 7"/>
</dbReference>
<proteinExistence type="predicted"/>
<organism evidence="2 3">
    <name type="scientific">Theobroma cacao</name>
    <name type="common">Cacao</name>
    <name type="synonym">Cocoa</name>
    <dbReference type="NCBI Taxonomy" id="3641"/>
    <lineage>
        <taxon>Eukaryota</taxon>
        <taxon>Viridiplantae</taxon>
        <taxon>Streptophyta</taxon>
        <taxon>Embryophyta</taxon>
        <taxon>Tracheophyta</taxon>
        <taxon>Spermatophyta</taxon>
        <taxon>Magnoliopsida</taxon>
        <taxon>eudicotyledons</taxon>
        <taxon>Gunneridae</taxon>
        <taxon>Pentapetalae</taxon>
        <taxon>rosids</taxon>
        <taxon>malvids</taxon>
        <taxon>Malvales</taxon>
        <taxon>Malvaceae</taxon>
        <taxon>Byttnerioideae</taxon>
        <taxon>Theobroma</taxon>
    </lineage>
</organism>